<keyword evidence="2" id="KW-0812">Transmembrane</keyword>
<evidence type="ECO:0000313" key="4">
    <source>
        <dbReference type="Proteomes" id="UP000018050"/>
    </source>
</evidence>
<evidence type="ECO:0000256" key="1">
    <source>
        <dbReference type="SAM" id="MobiDB-lite"/>
    </source>
</evidence>
<accession>U6GX28</accession>
<keyword evidence="4" id="KW-1185">Reference proteome</keyword>
<reference evidence="3" key="2">
    <citation type="submission" date="2013-10" db="EMBL/GenBank/DDBJ databases">
        <authorList>
            <person name="Aslett M."/>
        </authorList>
    </citation>
    <scope>NUCLEOTIDE SEQUENCE</scope>
    <source>
        <strain evidence="3">Houghton</strain>
    </source>
</reference>
<reference evidence="3" key="1">
    <citation type="submission" date="2013-10" db="EMBL/GenBank/DDBJ databases">
        <title>Genomic analysis of the causative agents of coccidiosis in chickens.</title>
        <authorList>
            <person name="Reid A.J."/>
            <person name="Blake D."/>
            <person name="Billington K."/>
            <person name="Browne H."/>
            <person name="Dunn M."/>
            <person name="Hung S."/>
            <person name="Kawahara F."/>
            <person name="Miranda-Saavedra D."/>
            <person name="Mourier T."/>
            <person name="Nagra H."/>
            <person name="Otto T.D."/>
            <person name="Rawlings N."/>
            <person name="Sanchez A."/>
            <person name="Sanders M."/>
            <person name="Subramaniam C."/>
            <person name="Tay Y."/>
            <person name="Dear P."/>
            <person name="Doerig C."/>
            <person name="Gruber A."/>
            <person name="Parkinson J."/>
            <person name="Shirley M."/>
            <person name="Wan K.L."/>
            <person name="Berriman M."/>
            <person name="Tomley F."/>
            <person name="Pain A."/>
        </authorList>
    </citation>
    <scope>NUCLEOTIDE SEQUENCE</scope>
    <source>
        <strain evidence="3">Houghton</strain>
    </source>
</reference>
<name>U6GX28_EIMAC</name>
<feature type="region of interest" description="Disordered" evidence="1">
    <location>
        <begin position="89"/>
        <end position="121"/>
    </location>
</feature>
<feature type="compositionally biased region" description="Acidic residues" evidence="1">
    <location>
        <begin position="96"/>
        <end position="106"/>
    </location>
</feature>
<keyword evidence="2" id="KW-0472">Membrane</keyword>
<dbReference type="AlphaFoldDB" id="U6GX28"/>
<feature type="transmembrane region" description="Helical" evidence="2">
    <location>
        <begin position="64"/>
        <end position="83"/>
    </location>
</feature>
<dbReference type="GeneID" id="25272506"/>
<protein>
    <submittedName>
        <fullName evidence="3">Uncharacterized protein</fullName>
    </submittedName>
</protein>
<dbReference type="Proteomes" id="UP000018050">
    <property type="component" value="Unassembled WGS sequence"/>
</dbReference>
<gene>
    <name evidence="3" type="ORF">EAH_00044360</name>
</gene>
<keyword evidence="2" id="KW-1133">Transmembrane helix</keyword>
<dbReference type="VEuPathDB" id="ToxoDB:EAH_00044360"/>
<dbReference type="EMBL" id="HG673496">
    <property type="protein sequence ID" value="CDI83818.1"/>
    <property type="molecule type" value="Genomic_DNA"/>
</dbReference>
<evidence type="ECO:0000256" key="2">
    <source>
        <dbReference type="SAM" id="Phobius"/>
    </source>
</evidence>
<dbReference type="RefSeq" id="XP_013247116.1">
    <property type="nucleotide sequence ID" value="XM_013391662.1"/>
</dbReference>
<organism evidence="3 4">
    <name type="scientific">Eimeria acervulina</name>
    <name type="common">Coccidian parasite</name>
    <dbReference type="NCBI Taxonomy" id="5801"/>
    <lineage>
        <taxon>Eukaryota</taxon>
        <taxon>Sar</taxon>
        <taxon>Alveolata</taxon>
        <taxon>Apicomplexa</taxon>
        <taxon>Conoidasida</taxon>
        <taxon>Coccidia</taxon>
        <taxon>Eucoccidiorida</taxon>
        <taxon>Eimeriorina</taxon>
        <taxon>Eimeriidae</taxon>
        <taxon>Eimeria</taxon>
    </lineage>
</organism>
<evidence type="ECO:0000313" key="3">
    <source>
        <dbReference type="EMBL" id="CDI83818.1"/>
    </source>
</evidence>
<proteinExistence type="predicted"/>
<sequence>MLFPFCALTTPWYAESPAADLQPPQVQVEYAAEGDQLEPEFVLLEQRKEENALKGHSKIPTPQLALGVLVLVALTLLSLLKVYKRFSEGKDVEKGGEEEEEKEEGGESVGLKQFNLIKNTP</sequence>